<feature type="transmembrane region" description="Helical" evidence="1">
    <location>
        <begin position="15"/>
        <end position="45"/>
    </location>
</feature>
<dbReference type="EMBL" id="NBII01000013">
    <property type="protein sequence ID" value="TQF64836.1"/>
    <property type="molecule type" value="Genomic_DNA"/>
</dbReference>
<accession>A0A541AXP3</accession>
<dbReference type="InParanoid" id="A0A541AXP3"/>
<dbReference type="Proteomes" id="UP000217199">
    <property type="component" value="Unassembled WGS sequence"/>
</dbReference>
<evidence type="ECO:0000256" key="1">
    <source>
        <dbReference type="SAM" id="Phobius"/>
    </source>
</evidence>
<name>A0A541AXP3_9AGAM</name>
<reference evidence="2 3" key="1">
    <citation type="journal article" date="2017" name="Mol. Ecol.">
        <title>Comparative and population genomic landscape of Phellinus noxius: A hypervariable fungus causing root rot in trees.</title>
        <authorList>
            <person name="Chung C.L."/>
            <person name="Lee T.J."/>
            <person name="Akiba M."/>
            <person name="Lee H.H."/>
            <person name="Kuo T.H."/>
            <person name="Liu D."/>
            <person name="Ke H.M."/>
            <person name="Yokoi T."/>
            <person name="Roa M.B."/>
            <person name="Lu M.J."/>
            <person name="Chang Y.Y."/>
            <person name="Ann P.J."/>
            <person name="Tsai J.N."/>
            <person name="Chen C.Y."/>
            <person name="Tzean S.S."/>
            <person name="Ota Y."/>
            <person name="Hattori T."/>
            <person name="Sahashi N."/>
            <person name="Liou R.F."/>
            <person name="Kikuchi T."/>
            <person name="Tsai I.J."/>
        </authorList>
    </citation>
    <scope>NUCLEOTIDE SEQUENCE [LARGE SCALE GENOMIC DNA]</scope>
    <source>
        <strain evidence="2 3">FFPRI411160</strain>
    </source>
</reference>
<organism evidence="2 3">
    <name type="scientific">Pyrrhoderma noxium</name>
    <dbReference type="NCBI Taxonomy" id="2282107"/>
    <lineage>
        <taxon>Eukaryota</taxon>
        <taxon>Fungi</taxon>
        <taxon>Dikarya</taxon>
        <taxon>Basidiomycota</taxon>
        <taxon>Agaricomycotina</taxon>
        <taxon>Agaricomycetes</taxon>
        <taxon>Hymenochaetales</taxon>
        <taxon>Hymenochaetaceae</taxon>
        <taxon>Pyrrhoderma</taxon>
    </lineage>
</organism>
<gene>
    <name evidence="2" type="ORF">PNOK_m000108</name>
</gene>
<protein>
    <submittedName>
        <fullName evidence="2">Uncharacterized protein</fullName>
    </submittedName>
</protein>
<keyword evidence="3" id="KW-1185">Reference proteome</keyword>
<proteinExistence type="predicted"/>
<keyword evidence="2" id="KW-0496">Mitochondrion</keyword>
<geneLocation type="mitochondrion" evidence="2"/>
<dbReference type="AlphaFoldDB" id="A0A541AXP3"/>
<feature type="transmembrane region" description="Helical" evidence="1">
    <location>
        <begin position="66"/>
        <end position="85"/>
    </location>
</feature>
<keyword evidence="1" id="KW-0472">Membrane</keyword>
<sequence>MKNLGINLNDGSGQVSLALCILLLSIFSQFCFINIVAYLVVLLLIDKEYVKCKMEQYKILKIVINFNRKTSLTYLTLEFIIYIYVNKVILSSCYKLVSAHYF</sequence>
<evidence type="ECO:0000313" key="2">
    <source>
        <dbReference type="EMBL" id="TQF64836.1"/>
    </source>
</evidence>
<keyword evidence="1" id="KW-0812">Transmembrane</keyword>
<keyword evidence="1" id="KW-1133">Transmembrane helix</keyword>
<comment type="caution">
    <text evidence="2">The sequence shown here is derived from an EMBL/GenBank/DDBJ whole genome shotgun (WGS) entry which is preliminary data.</text>
</comment>
<evidence type="ECO:0000313" key="3">
    <source>
        <dbReference type="Proteomes" id="UP000217199"/>
    </source>
</evidence>